<organism evidence="2 3">
    <name type="scientific">Eleusine coracana subsp. coracana</name>
    <dbReference type="NCBI Taxonomy" id="191504"/>
    <lineage>
        <taxon>Eukaryota</taxon>
        <taxon>Viridiplantae</taxon>
        <taxon>Streptophyta</taxon>
        <taxon>Embryophyta</taxon>
        <taxon>Tracheophyta</taxon>
        <taxon>Spermatophyta</taxon>
        <taxon>Magnoliopsida</taxon>
        <taxon>Liliopsida</taxon>
        <taxon>Poales</taxon>
        <taxon>Poaceae</taxon>
        <taxon>PACMAD clade</taxon>
        <taxon>Chloridoideae</taxon>
        <taxon>Cynodonteae</taxon>
        <taxon>Eleusininae</taxon>
        <taxon>Eleusine</taxon>
    </lineage>
</organism>
<evidence type="ECO:0000313" key="2">
    <source>
        <dbReference type="EMBL" id="GJN18714.1"/>
    </source>
</evidence>
<comment type="caution">
    <text evidence="2">The sequence shown here is derived from an EMBL/GenBank/DDBJ whole genome shotgun (WGS) entry which is preliminary data.</text>
</comment>
<protein>
    <submittedName>
        <fullName evidence="2">Uncharacterized protein</fullName>
    </submittedName>
</protein>
<dbReference type="Proteomes" id="UP001054889">
    <property type="component" value="Unassembled WGS sequence"/>
</dbReference>
<evidence type="ECO:0000313" key="3">
    <source>
        <dbReference type="Proteomes" id="UP001054889"/>
    </source>
</evidence>
<feature type="signal peptide" evidence="1">
    <location>
        <begin position="1"/>
        <end position="24"/>
    </location>
</feature>
<keyword evidence="1" id="KW-0732">Signal</keyword>
<gene>
    <name evidence="2" type="primary">gb05907</name>
    <name evidence="2" type="ORF">PR202_gb05907</name>
</gene>
<evidence type="ECO:0000256" key="1">
    <source>
        <dbReference type="SAM" id="SignalP"/>
    </source>
</evidence>
<reference evidence="2" key="1">
    <citation type="journal article" date="2018" name="DNA Res.">
        <title>Multiple hybrid de novo genome assembly of finger millet, an orphan allotetraploid crop.</title>
        <authorList>
            <person name="Hatakeyama M."/>
            <person name="Aluri S."/>
            <person name="Balachadran M.T."/>
            <person name="Sivarajan S.R."/>
            <person name="Patrignani A."/>
            <person name="Gruter S."/>
            <person name="Poveda L."/>
            <person name="Shimizu-Inatsugi R."/>
            <person name="Baeten J."/>
            <person name="Francoijs K.J."/>
            <person name="Nataraja K.N."/>
            <person name="Reddy Y.A.N."/>
            <person name="Phadnis S."/>
            <person name="Ravikumar R.L."/>
            <person name="Schlapbach R."/>
            <person name="Sreeman S.M."/>
            <person name="Shimizu K.K."/>
        </authorList>
    </citation>
    <scope>NUCLEOTIDE SEQUENCE</scope>
</reference>
<reference evidence="2" key="2">
    <citation type="submission" date="2021-12" db="EMBL/GenBank/DDBJ databases">
        <title>Resequencing data analysis of finger millet.</title>
        <authorList>
            <person name="Hatakeyama M."/>
            <person name="Aluri S."/>
            <person name="Balachadran M.T."/>
            <person name="Sivarajan S.R."/>
            <person name="Poveda L."/>
            <person name="Shimizu-Inatsugi R."/>
            <person name="Schlapbach R."/>
            <person name="Sreeman S.M."/>
            <person name="Shimizu K.K."/>
        </authorList>
    </citation>
    <scope>NUCLEOTIDE SEQUENCE</scope>
</reference>
<accession>A0AAV5E6I9</accession>
<dbReference type="AlphaFoldDB" id="A0AAV5E6I9"/>
<dbReference type="EMBL" id="BQKI01000073">
    <property type="protein sequence ID" value="GJN18714.1"/>
    <property type="molecule type" value="Genomic_DNA"/>
</dbReference>
<name>A0AAV5E6I9_ELECO</name>
<proteinExistence type="predicted"/>
<feature type="chain" id="PRO_5043405671" evidence="1">
    <location>
        <begin position="25"/>
        <end position="136"/>
    </location>
</feature>
<keyword evidence="3" id="KW-1185">Reference proteome</keyword>
<sequence>MLLQPPSFLATHAIIAIALECLSADTKDRDTIPCGGATLHYLQIDTWVDTEMNCHMTGSLIPPHTGSMHWLSEHDDESVSEICRFAAENFSSESMLGNINIRFEQDEQEYGSLNNINGIMNYERSRKLRKRSFEER</sequence>